<proteinExistence type="predicted"/>
<feature type="domain" description="DUF202" evidence="7">
    <location>
        <begin position="20"/>
        <end position="95"/>
    </location>
</feature>
<evidence type="ECO:0000256" key="5">
    <source>
        <dbReference type="ARBA" id="ARBA00023136"/>
    </source>
</evidence>
<evidence type="ECO:0000256" key="4">
    <source>
        <dbReference type="ARBA" id="ARBA00022989"/>
    </source>
</evidence>
<feature type="transmembrane region" description="Helical" evidence="6">
    <location>
        <begin position="68"/>
        <end position="91"/>
    </location>
</feature>
<comment type="subcellular location">
    <subcellularLocation>
        <location evidence="1">Cell membrane</location>
        <topology evidence="1">Multi-pass membrane protein</topology>
    </subcellularLocation>
</comment>
<evidence type="ECO:0000313" key="9">
    <source>
        <dbReference type="Proteomes" id="UP000192906"/>
    </source>
</evidence>
<dbReference type="RefSeq" id="WP_085103665.1">
    <property type="nucleotide sequence ID" value="NZ_FWZU01000005.1"/>
</dbReference>
<accession>A0A1X7EIK1</accession>
<dbReference type="AlphaFoldDB" id="A0A1X7EIK1"/>
<dbReference type="PANTHER" id="PTHR34187:SF2">
    <property type="entry name" value="DUF202 DOMAIN-CONTAINING PROTEIN"/>
    <property type="match status" value="1"/>
</dbReference>
<dbReference type="Pfam" id="PF02656">
    <property type="entry name" value="DUF202"/>
    <property type="match status" value="1"/>
</dbReference>
<keyword evidence="2" id="KW-1003">Cell membrane</keyword>
<reference evidence="9" key="1">
    <citation type="submission" date="2017-04" db="EMBL/GenBank/DDBJ databases">
        <authorList>
            <person name="Varghese N."/>
            <person name="Submissions S."/>
        </authorList>
    </citation>
    <scope>NUCLEOTIDE SEQUENCE [LARGE SCALE GENOMIC DNA]</scope>
    <source>
        <strain evidence="9">K3S</strain>
    </source>
</reference>
<organism evidence="8 9">
    <name type="scientific">Desulfovibrio gilichinskyi</name>
    <dbReference type="NCBI Taxonomy" id="1519643"/>
    <lineage>
        <taxon>Bacteria</taxon>
        <taxon>Pseudomonadati</taxon>
        <taxon>Thermodesulfobacteriota</taxon>
        <taxon>Desulfovibrionia</taxon>
        <taxon>Desulfovibrionales</taxon>
        <taxon>Desulfovibrionaceae</taxon>
        <taxon>Desulfovibrio</taxon>
    </lineage>
</organism>
<evidence type="ECO:0000256" key="6">
    <source>
        <dbReference type="SAM" id="Phobius"/>
    </source>
</evidence>
<gene>
    <name evidence="8" type="ORF">SAMN06295933_3003</name>
</gene>
<evidence type="ECO:0000259" key="7">
    <source>
        <dbReference type="Pfam" id="PF02656"/>
    </source>
</evidence>
<dbReference type="GO" id="GO:0005886">
    <property type="term" value="C:plasma membrane"/>
    <property type="evidence" value="ECO:0007669"/>
    <property type="project" value="UniProtKB-SubCell"/>
</dbReference>
<dbReference type="InterPro" id="IPR003807">
    <property type="entry name" value="DUF202"/>
</dbReference>
<dbReference type="STRING" id="1519643.SAMN06295933_3003"/>
<keyword evidence="5 6" id="KW-0472">Membrane</keyword>
<protein>
    <submittedName>
        <fullName evidence="8">Putative membrane protein</fullName>
    </submittedName>
</protein>
<evidence type="ECO:0000313" key="8">
    <source>
        <dbReference type="EMBL" id="SMF34453.1"/>
    </source>
</evidence>
<keyword evidence="9" id="KW-1185">Reference proteome</keyword>
<dbReference type="Proteomes" id="UP000192906">
    <property type="component" value="Unassembled WGS sequence"/>
</dbReference>
<dbReference type="PANTHER" id="PTHR34187">
    <property type="entry name" value="FGR18P"/>
    <property type="match status" value="1"/>
</dbReference>
<sequence length="132" mass="14448">MKDEVKEPVPLDTNSLAVMRTVLANERTFLAWCRTALGLLGFGFVLEKAGLYLRHLIPDIDPHLSKDLGVLSLFALLSGLLVLIGAAWRFFSIEKQIGSNLGRMTPVPEVLVLLAVALVLIVSVFSGNMLFN</sequence>
<feature type="transmembrane region" description="Helical" evidence="6">
    <location>
        <begin position="29"/>
        <end position="47"/>
    </location>
</feature>
<evidence type="ECO:0000256" key="3">
    <source>
        <dbReference type="ARBA" id="ARBA00022692"/>
    </source>
</evidence>
<name>A0A1X7EIK1_9BACT</name>
<feature type="transmembrane region" description="Helical" evidence="6">
    <location>
        <begin position="111"/>
        <end position="131"/>
    </location>
</feature>
<dbReference type="InterPro" id="IPR052053">
    <property type="entry name" value="IM_YidH-like"/>
</dbReference>
<dbReference type="OrthoDB" id="582337at2"/>
<evidence type="ECO:0000256" key="2">
    <source>
        <dbReference type="ARBA" id="ARBA00022475"/>
    </source>
</evidence>
<dbReference type="EMBL" id="FWZU01000005">
    <property type="protein sequence ID" value="SMF34453.1"/>
    <property type="molecule type" value="Genomic_DNA"/>
</dbReference>
<keyword evidence="3 6" id="KW-0812">Transmembrane</keyword>
<keyword evidence="4 6" id="KW-1133">Transmembrane helix</keyword>
<evidence type="ECO:0000256" key="1">
    <source>
        <dbReference type="ARBA" id="ARBA00004651"/>
    </source>
</evidence>